<accession>A0AAW0DVD6</accession>
<dbReference type="PANTHER" id="PTHR11818:SF11">
    <property type="entry name" value="BETA-CRYSTALLIN B2"/>
    <property type="match status" value="1"/>
</dbReference>
<feature type="region of interest" description="Disordered" evidence="1">
    <location>
        <begin position="160"/>
        <end position="186"/>
    </location>
</feature>
<dbReference type="Gene3D" id="2.80.10.50">
    <property type="match status" value="2"/>
</dbReference>
<feature type="domain" description="Ricin B lectin" evidence="3">
    <location>
        <begin position="180"/>
        <end position="316"/>
    </location>
</feature>
<feature type="chain" id="PRO_5043396042" evidence="2">
    <location>
        <begin position="19"/>
        <end position="322"/>
    </location>
</feature>
<name>A0AAW0DVD6_9AGAR</name>
<dbReference type="EMBL" id="JAWWNJ010000005">
    <property type="protein sequence ID" value="KAK7055449.1"/>
    <property type="molecule type" value="Genomic_DNA"/>
</dbReference>
<dbReference type="Proteomes" id="UP001362999">
    <property type="component" value="Unassembled WGS sequence"/>
</dbReference>
<sequence>MISASLIALSAFVLSASAGQIQSRSPSFAEAGIQGCIAVTEKADGTPVEIHDCNTEDASLQEWQVTFASGGSTSPSPITIFDGAMCLDVIGGVNQAGTKLQTWTCTGGPNQQWISNPDGTFKWAAGSNLCVDLTDGKITDGNQLQVWDCTSGPNQVWGPASTSNNGGPSPSIIKGGDPNSPTNPATGQPLCIGADSNDNGAPVVLMGCGQDNRLKNHAGANFTWVMPFAPLTGQIQTYDNMCLDVTGGGPDNGVKLQVWTCSNGPNQQFNIVSSTTIQWAGNGKCLDLTGGQSDVGTPIQLWDCNPAGVNQKWEIDVLQVFN</sequence>
<evidence type="ECO:0000256" key="2">
    <source>
        <dbReference type="SAM" id="SignalP"/>
    </source>
</evidence>
<keyword evidence="2" id="KW-0732">Signal</keyword>
<protein>
    <submittedName>
        <fullName evidence="4">Ricin B lectin domain-containing protein</fullName>
    </submittedName>
</protein>
<feature type="domain" description="Ricin B lectin" evidence="3">
    <location>
        <begin position="25"/>
        <end position="160"/>
    </location>
</feature>
<dbReference type="SUPFAM" id="SSF50370">
    <property type="entry name" value="Ricin B-like lectins"/>
    <property type="match status" value="2"/>
</dbReference>
<proteinExistence type="predicted"/>
<evidence type="ECO:0000313" key="4">
    <source>
        <dbReference type="EMBL" id="KAK7055449.1"/>
    </source>
</evidence>
<gene>
    <name evidence="4" type="ORF">R3P38DRAFT_1356778</name>
</gene>
<dbReference type="SMART" id="SM00458">
    <property type="entry name" value="RICIN"/>
    <property type="match status" value="2"/>
</dbReference>
<evidence type="ECO:0000313" key="5">
    <source>
        <dbReference type="Proteomes" id="UP001362999"/>
    </source>
</evidence>
<dbReference type="PROSITE" id="PS50231">
    <property type="entry name" value="RICIN_B_LECTIN"/>
    <property type="match status" value="2"/>
</dbReference>
<reference evidence="4 5" key="1">
    <citation type="journal article" date="2024" name="J Genomics">
        <title>Draft genome sequencing and assembly of Favolaschia claudopus CIRM-BRFM 2984 isolated from oak limbs.</title>
        <authorList>
            <person name="Navarro D."/>
            <person name="Drula E."/>
            <person name="Chaduli D."/>
            <person name="Cazenave R."/>
            <person name="Ahrendt S."/>
            <person name="Wang J."/>
            <person name="Lipzen A."/>
            <person name="Daum C."/>
            <person name="Barry K."/>
            <person name="Grigoriev I.V."/>
            <person name="Favel A."/>
            <person name="Rosso M.N."/>
            <person name="Martin F."/>
        </authorList>
    </citation>
    <scope>NUCLEOTIDE SEQUENCE [LARGE SCALE GENOMIC DNA]</scope>
    <source>
        <strain evidence="4 5">CIRM-BRFM 2984</strain>
    </source>
</reference>
<comment type="caution">
    <text evidence="4">The sequence shown here is derived from an EMBL/GenBank/DDBJ whole genome shotgun (WGS) entry which is preliminary data.</text>
</comment>
<dbReference type="InterPro" id="IPR035992">
    <property type="entry name" value="Ricin_B-like_lectins"/>
</dbReference>
<keyword evidence="5" id="KW-1185">Reference proteome</keyword>
<dbReference type="Pfam" id="PF00652">
    <property type="entry name" value="Ricin_B_lectin"/>
    <property type="match status" value="2"/>
</dbReference>
<evidence type="ECO:0000256" key="1">
    <source>
        <dbReference type="SAM" id="MobiDB-lite"/>
    </source>
</evidence>
<dbReference type="PANTHER" id="PTHR11818">
    <property type="entry name" value="BETA/GAMMA CRYSTALLIN"/>
    <property type="match status" value="1"/>
</dbReference>
<organism evidence="4 5">
    <name type="scientific">Favolaschia claudopus</name>
    <dbReference type="NCBI Taxonomy" id="2862362"/>
    <lineage>
        <taxon>Eukaryota</taxon>
        <taxon>Fungi</taxon>
        <taxon>Dikarya</taxon>
        <taxon>Basidiomycota</taxon>
        <taxon>Agaricomycotina</taxon>
        <taxon>Agaricomycetes</taxon>
        <taxon>Agaricomycetidae</taxon>
        <taxon>Agaricales</taxon>
        <taxon>Marasmiineae</taxon>
        <taxon>Mycenaceae</taxon>
        <taxon>Favolaschia</taxon>
    </lineage>
</organism>
<evidence type="ECO:0000259" key="3">
    <source>
        <dbReference type="SMART" id="SM00458"/>
    </source>
</evidence>
<feature type="signal peptide" evidence="2">
    <location>
        <begin position="1"/>
        <end position="18"/>
    </location>
</feature>
<dbReference type="CDD" id="cd00161">
    <property type="entry name" value="beta-trefoil_Ricin-like"/>
    <property type="match status" value="2"/>
</dbReference>
<dbReference type="InterPro" id="IPR050252">
    <property type="entry name" value="Beta/Gamma-Crystallin"/>
</dbReference>
<dbReference type="InterPro" id="IPR000772">
    <property type="entry name" value="Ricin_B_lectin"/>
</dbReference>
<dbReference type="AlphaFoldDB" id="A0AAW0DVD6"/>